<dbReference type="Gene3D" id="3.20.20.80">
    <property type="entry name" value="Glycosidases"/>
    <property type="match status" value="1"/>
</dbReference>
<dbReference type="SUPFAM" id="SSF51445">
    <property type="entry name" value="(Trans)glycosidases"/>
    <property type="match status" value="1"/>
</dbReference>
<dbReference type="Proteomes" id="UP000184048">
    <property type="component" value="Unassembled WGS sequence"/>
</dbReference>
<dbReference type="PIRSF" id="PIRSF018168">
    <property type="entry name" value="Mannan-1_4-beta-mannosidase"/>
    <property type="match status" value="1"/>
</dbReference>
<dbReference type="PANTHER" id="PTHR40079">
    <property type="entry name" value="MANNAN ENDO-1,4-BETA-MANNOSIDASE E-RELATED"/>
    <property type="match status" value="1"/>
</dbReference>
<dbReference type="GO" id="GO:0016985">
    <property type="term" value="F:mannan endo-1,4-beta-mannosidase activity"/>
    <property type="evidence" value="ECO:0007669"/>
    <property type="project" value="InterPro"/>
</dbReference>
<dbReference type="STRING" id="1121884.SAMN02745131_00125"/>
<feature type="active site" description="Proton donor" evidence="4 7">
    <location>
        <position position="231"/>
    </location>
</feature>
<gene>
    <name evidence="9" type="ORF">SAMN02745131_00125</name>
</gene>
<evidence type="ECO:0000313" key="9">
    <source>
        <dbReference type="EMBL" id="SHE31849.1"/>
    </source>
</evidence>
<feature type="binding site" evidence="5">
    <location>
        <position position="236"/>
    </location>
    <ligand>
        <name>substrate</name>
    </ligand>
</feature>
<dbReference type="PRINTS" id="PR00739">
    <property type="entry name" value="GLHYDRLASE26"/>
</dbReference>
<name>A0A1M4SI32_9BACT</name>
<comment type="similarity">
    <text evidence="1 7">Belongs to the glycosyl hydrolase 26 family.</text>
</comment>
<organism evidence="9 10">
    <name type="scientific">Flavisolibacter ginsengisoli DSM 18119</name>
    <dbReference type="NCBI Taxonomy" id="1121884"/>
    <lineage>
        <taxon>Bacteria</taxon>
        <taxon>Pseudomonadati</taxon>
        <taxon>Bacteroidota</taxon>
        <taxon>Chitinophagia</taxon>
        <taxon>Chitinophagales</taxon>
        <taxon>Chitinophagaceae</taxon>
        <taxon>Flavisolibacter</taxon>
    </lineage>
</organism>
<evidence type="ECO:0000256" key="5">
    <source>
        <dbReference type="PIRSR" id="PIRSR018168-2"/>
    </source>
</evidence>
<dbReference type="InterPro" id="IPR017853">
    <property type="entry name" value="GH"/>
</dbReference>
<proteinExistence type="inferred from homology"/>
<accession>A0A1M4SI32</accession>
<feature type="binding site" evidence="5">
    <location>
        <position position="303"/>
    </location>
    <ligand>
        <name>substrate</name>
    </ligand>
</feature>
<evidence type="ECO:0000259" key="8">
    <source>
        <dbReference type="PROSITE" id="PS51764"/>
    </source>
</evidence>
<dbReference type="Pfam" id="PF02156">
    <property type="entry name" value="Glyco_hydro_26"/>
    <property type="match status" value="1"/>
</dbReference>
<evidence type="ECO:0000256" key="4">
    <source>
        <dbReference type="PIRSR" id="PIRSR018168-1"/>
    </source>
</evidence>
<evidence type="ECO:0000256" key="2">
    <source>
        <dbReference type="ARBA" id="ARBA00022801"/>
    </source>
</evidence>
<evidence type="ECO:0000256" key="7">
    <source>
        <dbReference type="PROSITE-ProRule" id="PRU01100"/>
    </source>
</evidence>
<feature type="site" description="Plays an important role in maintaining the position of the catalytic nucleophile" evidence="6">
    <location>
        <position position="230"/>
    </location>
</feature>
<keyword evidence="3 7" id="KW-0326">Glycosidase</keyword>
<dbReference type="AlphaFoldDB" id="A0A1M4SI32"/>
<dbReference type="GO" id="GO:0006080">
    <property type="term" value="P:substituted mannan metabolic process"/>
    <property type="evidence" value="ECO:0007669"/>
    <property type="project" value="InterPro"/>
</dbReference>
<evidence type="ECO:0000256" key="3">
    <source>
        <dbReference type="ARBA" id="ARBA00023295"/>
    </source>
</evidence>
<feature type="active site" description="Nucleophile" evidence="4 7">
    <location>
        <position position="337"/>
    </location>
</feature>
<dbReference type="InterPro" id="IPR016714">
    <property type="entry name" value="MANB/E"/>
</dbReference>
<dbReference type="RefSeq" id="WP_217652901.1">
    <property type="nucleotide sequence ID" value="NZ_FQUU01000001.1"/>
</dbReference>
<evidence type="ECO:0000256" key="1">
    <source>
        <dbReference type="ARBA" id="ARBA00007754"/>
    </source>
</evidence>
<dbReference type="InterPro" id="IPR000805">
    <property type="entry name" value="Glyco_hydro_26"/>
</dbReference>
<evidence type="ECO:0000256" key="6">
    <source>
        <dbReference type="PIRSR" id="PIRSR018168-3"/>
    </source>
</evidence>
<feature type="binding site" evidence="5">
    <location>
        <position position="167"/>
    </location>
    <ligand>
        <name>substrate</name>
    </ligand>
</feature>
<reference evidence="9 10" key="1">
    <citation type="submission" date="2016-11" db="EMBL/GenBank/DDBJ databases">
        <authorList>
            <person name="Jaros S."/>
            <person name="Januszkiewicz K."/>
            <person name="Wedrychowicz H."/>
        </authorList>
    </citation>
    <scope>NUCLEOTIDE SEQUENCE [LARGE SCALE GENOMIC DNA]</scope>
    <source>
        <strain evidence="9 10">DSM 18119</strain>
    </source>
</reference>
<dbReference type="PROSITE" id="PS51764">
    <property type="entry name" value="GH26"/>
    <property type="match status" value="1"/>
</dbReference>
<sequence length="412" mass="46243">MKMGSKTIYLNSITLLVLCMVNLACKKSKGVFTDPAPIQQPPVVIVPEAPPTLSAVKDMLVDKNSSDETAALFYNLKKISKSNILFGHQDDTKRGYGWANEQQYPGVSRERSDVKEVTGAYPAVYGHDFLHIANFADGAWYDYEKQVAHDLTVDAYNRGGINTYAWHYANPVSKGGFYWNDSPVEAVSQIIPGGSYNATYKNSLKEVADFAKGLIGADGKLIPVIFRPFHEFDGDWFWWGASHCTPDQYKALYQFTVTYLRDSLGVHNFLYAWSPDKNFTTEGQYLQRYPGDAYVDVVGTDNYGDVTSGSDLSIAAQKLKLVSDYAIAKKKVAALTETGLQNLSMTNWYTQKLLKILQYQNIDLAYVLVWANTTNAFWTPYPGHAAVGDFQQFKSNPYIIFNDKLPNVYKIQ</sequence>
<keyword evidence="10" id="KW-1185">Reference proteome</keyword>
<dbReference type="InterPro" id="IPR022790">
    <property type="entry name" value="GH26_dom"/>
</dbReference>
<feature type="domain" description="GH26" evidence="8">
    <location>
        <begin position="67"/>
        <end position="403"/>
    </location>
</feature>
<dbReference type="PANTHER" id="PTHR40079:SF4">
    <property type="entry name" value="GH26 DOMAIN-CONTAINING PROTEIN-RELATED"/>
    <property type="match status" value="1"/>
</dbReference>
<protein>
    <submittedName>
        <fullName evidence="9">Mannan endo-1,4-beta-mannosidase</fullName>
    </submittedName>
</protein>
<dbReference type="EMBL" id="FQUU01000001">
    <property type="protein sequence ID" value="SHE31849.1"/>
    <property type="molecule type" value="Genomic_DNA"/>
</dbReference>
<keyword evidence="2 7" id="KW-0378">Hydrolase</keyword>
<evidence type="ECO:0000313" key="10">
    <source>
        <dbReference type="Proteomes" id="UP000184048"/>
    </source>
</evidence>